<keyword evidence="1" id="KW-1133">Transmembrane helix</keyword>
<evidence type="ECO:0000313" key="3">
    <source>
        <dbReference type="Proteomes" id="UP000321764"/>
    </source>
</evidence>
<evidence type="ECO:0000313" key="2">
    <source>
        <dbReference type="EMBL" id="TXR53892.1"/>
    </source>
</evidence>
<reference evidence="2 3" key="1">
    <citation type="submission" date="2019-07" db="EMBL/GenBank/DDBJ databases">
        <title>Reinekea sp. strain SSH23 genome sequencing and assembly.</title>
        <authorList>
            <person name="Kim I."/>
        </authorList>
    </citation>
    <scope>NUCLEOTIDE SEQUENCE [LARGE SCALE GENOMIC DNA]</scope>
    <source>
        <strain evidence="2 3">SSH23</strain>
    </source>
</reference>
<feature type="transmembrane region" description="Helical" evidence="1">
    <location>
        <begin position="161"/>
        <end position="181"/>
    </location>
</feature>
<sequence>METIFDSVDSRLINLLYEVALLCAAIITLLLLKPFLTKRWIITILVCYAMQSLAYTYNEFVGDDINYQIISLWYLCYEPLLKGLMLYSALMCAFTLYANRHTALAQKGLLTSAQGRLSRSQYGLLVGATFALNIKVMFLAYEYAIVSYYHYFNSYHIRLQYAVITTLLSLATIWLTAIFTIKRCHDLNKSGWFCLLCFVPVIGVLPSLYLLFVKGDDSANNYGESSLLAS</sequence>
<feature type="transmembrane region" description="Helical" evidence="1">
    <location>
        <begin position="193"/>
        <end position="212"/>
    </location>
</feature>
<protein>
    <submittedName>
        <fullName evidence="2">DUF805 domain-containing protein</fullName>
    </submittedName>
</protein>
<dbReference type="AlphaFoldDB" id="A0A5C8Z7G5"/>
<feature type="transmembrane region" description="Helical" evidence="1">
    <location>
        <begin position="12"/>
        <end position="32"/>
    </location>
</feature>
<accession>A0A5C8Z7G5</accession>
<keyword evidence="3" id="KW-1185">Reference proteome</keyword>
<organism evidence="2 3">
    <name type="scientific">Reinekea thalattae</name>
    <dbReference type="NCBI Taxonomy" id="2593301"/>
    <lineage>
        <taxon>Bacteria</taxon>
        <taxon>Pseudomonadati</taxon>
        <taxon>Pseudomonadota</taxon>
        <taxon>Gammaproteobacteria</taxon>
        <taxon>Oceanospirillales</taxon>
        <taxon>Saccharospirillaceae</taxon>
        <taxon>Reinekea</taxon>
    </lineage>
</organism>
<dbReference type="EMBL" id="VKAD01000001">
    <property type="protein sequence ID" value="TXR53892.1"/>
    <property type="molecule type" value="Genomic_DNA"/>
</dbReference>
<dbReference type="InterPro" id="IPR008523">
    <property type="entry name" value="DUF805"/>
</dbReference>
<dbReference type="PANTHER" id="PTHR34980">
    <property type="entry name" value="INNER MEMBRANE PROTEIN-RELATED-RELATED"/>
    <property type="match status" value="1"/>
</dbReference>
<feature type="transmembrane region" description="Helical" evidence="1">
    <location>
        <begin position="80"/>
        <end position="99"/>
    </location>
</feature>
<dbReference type="PANTHER" id="PTHR34980:SF3">
    <property type="entry name" value="BLR8105 PROTEIN"/>
    <property type="match status" value="1"/>
</dbReference>
<feature type="transmembrane region" description="Helical" evidence="1">
    <location>
        <begin position="120"/>
        <end position="141"/>
    </location>
</feature>
<keyword evidence="1" id="KW-0472">Membrane</keyword>
<gene>
    <name evidence="2" type="ORF">FME95_04885</name>
</gene>
<keyword evidence="1" id="KW-0812">Transmembrane</keyword>
<proteinExistence type="predicted"/>
<dbReference type="RefSeq" id="WP_147713291.1">
    <property type="nucleotide sequence ID" value="NZ_VKAD01000001.1"/>
</dbReference>
<evidence type="ECO:0000256" key="1">
    <source>
        <dbReference type="SAM" id="Phobius"/>
    </source>
</evidence>
<dbReference type="Proteomes" id="UP000321764">
    <property type="component" value="Unassembled WGS sequence"/>
</dbReference>
<feature type="transmembrane region" description="Helical" evidence="1">
    <location>
        <begin position="39"/>
        <end position="57"/>
    </location>
</feature>
<name>A0A5C8Z7G5_9GAMM</name>
<dbReference type="Pfam" id="PF05656">
    <property type="entry name" value="DUF805"/>
    <property type="match status" value="1"/>
</dbReference>
<dbReference type="GO" id="GO:0005886">
    <property type="term" value="C:plasma membrane"/>
    <property type="evidence" value="ECO:0007669"/>
    <property type="project" value="TreeGrafter"/>
</dbReference>
<dbReference type="OrthoDB" id="9812349at2"/>
<comment type="caution">
    <text evidence="2">The sequence shown here is derived from an EMBL/GenBank/DDBJ whole genome shotgun (WGS) entry which is preliminary data.</text>
</comment>